<dbReference type="AlphaFoldDB" id="A0A3B0ZNH8"/>
<dbReference type="SUPFAM" id="SSF53218">
    <property type="entry name" value="Molybdenum cofactor biosynthesis proteins"/>
    <property type="match status" value="1"/>
</dbReference>
<evidence type="ECO:0000259" key="1">
    <source>
        <dbReference type="SMART" id="SM00852"/>
    </source>
</evidence>
<dbReference type="EMBL" id="UOFO01000152">
    <property type="protein sequence ID" value="VAW88887.1"/>
    <property type="molecule type" value="Genomic_DNA"/>
</dbReference>
<dbReference type="PANTHER" id="PTHR43232:SF2">
    <property type="entry name" value="MOLYBDENUM COFACTOR BIOSYNTHESIS PROTEIN B"/>
    <property type="match status" value="1"/>
</dbReference>
<reference evidence="2" key="1">
    <citation type="submission" date="2018-06" db="EMBL/GenBank/DDBJ databases">
        <authorList>
            <person name="Zhirakovskaya E."/>
        </authorList>
    </citation>
    <scope>NUCLEOTIDE SEQUENCE</scope>
</reference>
<dbReference type="SMART" id="SM00852">
    <property type="entry name" value="MoCF_biosynth"/>
    <property type="match status" value="1"/>
</dbReference>
<dbReference type="PIRSF" id="PIRSF006443">
    <property type="entry name" value="MoaB"/>
    <property type="match status" value="1"/>
</dbReference>
<protein>
    <submittedName>
        <fullName evidence="2">Molybdenum cofactor biosynthesis protein MoaB</fullName>
    </submittedName>
</protein>
<accession>A0A3B0ZNH8</accession>
<dbReference type="InterPro" id="IPR012245">
    <property type="entry name" value="MoaB"/>
</dbReference>
<feature type="domain" description="MoaB/Mog" evidence="1">
    <location>
        <begin position="16"/>
        <end position="160"/>
    </location>
</feature>
<gene>
    <name evidence="2" type="ORF">MNBD_GAMMA16-1022</name>
</gene>
<evidence type="ECO:0000313" key="2">
    <source>
        <dbReference type="EMBL" id="VAW88887.1"/>
    </source>
</evidence>
<dbReference type="GO" id="GO:0006777">
    <property type="term" value="P:Mo-molybdopterin cofactor biosynthetic process"/>
    <property type="evidence" value="ECO:0007669"/>
    <property type="project" value="InterPro"/>
</dbReference>
<dbReference type="Pfam" id="PF00994">
    <property type="entry name" value="MoCF_biosynth"/>
    <property type="match status" value="1"/>
</dbReference>
<dbReference type="NCBIfam" id="TIGR02667">
    <property type="entry name" value="moaB_proteo"/>
    <property type="match status" value="1"/>
</dbReference>
<dbReference type="InterPro" id="IPR013484">
    <property type="entry name" value="MoaB_proteobac"/>
</dbReference>
<dbReference type="Gene3D" id="3.40.980.10">
    <property type="entry name" value="MoaB/Mog-like domain"/>
    <property type="match status" value="1"/>
</dbReference>
<dbReference type="GO" id="GO:0005829">
    <property type="term" value="C:cytosol"/>
    <property type="evidence" value="ECO:0007669"/>
    <property type="project" value="TreeGrafter"/>
</dbReference>
<organism evidence="2">
    <name type="scientific">hydrothermal vent metagenome</name>
    <dbReference type="NCBI Taxonomy" id="652676"/>
    <lineage>
        <taxon>unclassified sequences</taxon>
        <taxon>metagenomes</taxon>
        <taxon>ecological metagenomes</taxon>
    </lineage>
</organism>
<name>A0A3B0ZNH8_9ZZZZ</name>
<sequence>MPDTSIHTVFKSINIVVLTVSDTRTLETDTSGKYLAEKVITAGHRLVEHIILQDNIYQLRATVSNWIANAEIQTILVTGGTGITGRDVTPEALNPLLDKKIEGFGELFRQLSYQEIKASTIQSRAFAGQANNTFIFCIPGSTGACKLAWESILKAQLDNRTQPCNFIKLLPRLDEV</sequence>
<dbReference type="InterPro" id="IPR001453">
    <property type="entry name" value="MoaB/Mog_dom"/>
</dbReference>
<dbReference type="InterPro" id="IPR036425">
    <property type="entry name" value="MoaB/Mog-like_dom_sf"/>
</dbReference>
<dbReference type="PANTHER" id="PTHR43232">
    <property type="entry name" value="MOLYBDENUM COFACTOR BIOSYNTHESIS PROTEIN B"/>
    <property type="match status" value="1"/>
</dbReference>
<proteinExistence type="predicted"/>
<dbReference type="NCBIfam" id="TIGR00177">
    <property type="entry name" value="molyb_syn"/>
    <property type="match status" value="1"/>
</dbReference>
<dbReference type="CDD" id="cd00886">
    <property type="entry name" value="MogA_MoaB"/>
    <property type="match status" value="1"/>
</dbReference>